<protein>
    <submittedName>
        <fullName evidence="1">Protein HEADING DATE 3A</fullName>
    </submittedName>
</protein>
<sequence length="189" mass="21214">MSRDPLAVGRIIGDVLDPFTRTATIVVTYGSTDVTNGKSFRPSQVVNQPRVQIRGSDPTVFYTLVMVDPDAPTPSEPTLREYLHWLVTDIPGSTGASFGKCSIKISIICSYVGQEVMCYESPRPNYGIHRFVFVLFEQLIERQTVYAPGWRQNFNTRDFAELYNLSPPVAAVYFNGQRESGCGGRRMYL</sequence>
<reference evidence="1 2" key="1">
    <citation type="journal article" date="2022" name="Nat. Plants">
        <title>Genomes of leafy and leafless Platanthera orchids illuminate the evolution of mycoheterotrophy.</title>
        <authorList>
            <person name="Li M.H."/>
            <person name="Liu K.W."/>
            <person name="Li Z."/>
            <person name="Lu H.C."/>
            <person name="Ye Q.L."/>
            <person name="Zhang D."/>
            <person name="Wang J.Y."/>
            <person name="Li Y.F."/>
            <person name="Zhong Z.M."/>
            <person name="Liu X."/>
            <person name="Yu X."/>
            <person name="Liu D.K."/>
            <person name="Tu X.D."/>
            <person name="Liu B."/>
            <person name="Hao Y."/>
            <person name="Liao X.Y."/>
            <person name="Jiang Y.T."/>
            <person name="Sun W.H."/>
            <person name="Chen J."/>
            <person name="Chen Y.Q."/>
            <person name="Ai Y."/>
            <person name="Zhai J.W."/>
            <person name="Wu S.S."/>
            <person name="Zhou Z."/>
            <person name="Hsiao Y.Y."/>
            <person name="Wu W.L."/>
            <person name="Chen Y.Y."/>
            <person name="Lin Y.F."/>
            <person name="Hsu J.L."/>
            <person name="Li C.Y."/>
            <person name="Wang Z.W."/>
            <person name="Zhao X."/>
            <person name="Zhong W.Y."/>
            <person name="Ma X.K."/>
            <person name="Ma L."/>
            <person name="Huang J."/>
            <person name="Chen G.Z."/>
            <person name="Huang M.Z."/>
            <person name="Huang L."/>
            <person name="Peng D.H."/>
            <person name="Luo Y.B."/>
            <person name="Zou S.Q."/>
            <person name="Chen S.P."/>
            <person name="Lan S."/>
            <person name="Tsai W.C."/>
            <person name="Van de Peer Y."/>
            <person name="Liu Z.J."/>
        </authorList>
    </citation>
    <scope>NUCLEOTIDE SEQUENCE [LARGE SCALE GENOMIC DNA]</scope>
    <source>
        <strain evidence="1">Lor288</strain>
    </source>
</reference>
<dbReference type="Pfam" id="PF01161">
    <property type="entry name" value="PBP"/>
    <property type="match status" value="1"/>
</dbReference>
<dbReference type="PANTHER" id="PTHR11362:SF9">
    <property type="entry name" value="PROTEIN FLOWERING LOCUS T-RELATED"/>
    <property type="match status" value="1"/>
</dbReference>
<dbReference type="Proteomes" id="UP001412067">
    <property type="component" value="Unassembled WGS sequence"/>
</dbReference>
<dbReference type="EMBL" id="JBBWWR010000020">
    <property type="protein sequence ID" value="KAK8940162.1"/>
    <property type="molecule type" value="Genomic_DNA"/>
</dbReference>
<evidence type="ECO:0000313" key="2">
    <source>
        <dbReference type="Proteomes" id="UP001412067"/>
    </source>
</evidence>
<gene>
    <name evidence="1" type="primary">HD3A</name>
    <name evidence="1" type="ORF">KSP40_PGU022492</name>
</gene>
<dbReference type="Gene3D" id="3.90.280.10">
    <property type="entry name" value="PEBP-like"/>
    <property type="match status" value="1"/>
</dbReference>
<name>A0ABR2LGP0_9ASPA</name>
<dbReference type="SUPFAM" id="SSF49777">
    <property type="entry name" value="PEBP-like"/>
    <property type="match status" value="1"/>
</dbReference>
<comment type="caution">
    <text evidence="1">The sequence shown here is derived from an EMBL/GenBank/DDBJ whole genome shotgun (WGS) entry which is preliminary data.</text>
</comment>
<proteinExistence type="predicted"/>
<dbReference type="InterPro" id="IPR008914">
    <property type="entry name" value="PEBP"/>
</dbReference>
<accession>A0ABR2LGP0</accession>
<dbReference type="InterPro" id="IPR035810">
    <property type="entry name" value="PEBP_euk"/>
</dbReference>
<dbReference type="InterPro" id="IPR036610">
    <property type="entry name" value="PEBP-like_sf"/>
</dbReference>
<dbReference type="PANTHER" id="PTHR11362">
    <property type="entry name" value="PHOSPHATIDYLETHANOLAMINE-BINDING PROTEIN"/>
    <property type="match status" value="1"/>
</dbReference>
<keyword evidence="2" id="KW-1185">Reference proteome</keyword>
<organism evidence="1 2">
    <name type="scientific">Platanthera guangdongensis</name>
    <dbReference type="NCBI Taxonomy" id="2320717"/>
    <lineage>
        <taxon>Eukaryota</taxon>
        <taxon>Viridiplantae</taxon>
        <taxon>Streptophyta</taxon>
        <taxon>Embryophyta</taxon>
        <taxon>Tracheophyta</taxon>
        <taxon>Spermatophyta</taxon>
        <taxon>Magnoliopsida</taxon>
        <taxon>Liliopsida</taxon>
        <taxon>Asparagales</taxon>
        <taxon>Orchidaceae</taxon>
        <taxon>Orchidoideae</taxon>
        <taxon>Orchideae</taxon>
        <taxon>Orchidinae</taxon>
        <taxon>Platanthera</taxon>
    </lineage>
</organism>
<dbReference type="CDD" id="cd00866">
    <property type="entry name" value="PEBP_euk"/>
    <property type="match status" value="1"/>
</dbReference>
<evidence type="ECO:0000313" key="1">
    <source>
        <dbReference type="EMBL" id="KAK8940162.1"/>
    </source>
</evidence>